<dbReference type="InterPro" id="IPR052184">
    <property type="entry name" value="SDR_enzymes"/>
</dbReference>
<keyword evidence="3" id="KW-1185">Reference proteome</keyword>
<accession>A0A8H7SF77</accession>
<dbReference type="InterPro" id="IPR036291">
    <property type="entry name" value="NAD(P)-bd_dom_sf"/>
</dbReference>
<name>A0A8H7SF77_9FUNG</name>
<dbReference type="PANTHER" id="PTHR45458:SF1">
    <property type="entry name" value="SHORT CHAIN DEHYDROGENASE"/>
    <property type="match status" value="1"/>
</dbReference>
<proteinExistence type="inferred from homology"/>
<dbReference type="CDD" id="cd05325">
    <property type="entry name" value="carb_red_sniffer_like_SDR_c"/>
    <property type="match status" value="1"/>
</dbReference>
<dbReference type="SUPFAM" id="SSF51735">
    <property type="entry name" value="NAD(P)-binding Rossmann-fold domains"/>
    <property type="match status" value="1"/>
</dbReference>
<organism evidence="2 3">
    <name type="scientific">Circinella minor</name>
    <dbReference type="NCBI Taxonomy" id="1195481"/>
    <lineage>
        <taxon>Eukaryota</taxon>
        <taxon>Fungi</taxon>
        <taxon>Fungi incertae sedis</taxon>
        <taxon>Mucoromycota</taxon>
        <taxon>Mucoromycotina</taxon>
        <taxon>Mucoromycetes</taxon>
        <taxon>Mucorales</taxon>
        <taxon>Lichtheimiaceae</taxon>
        <taxon>Circinella</taxon>
    </lineage>
</organism>
<dbReference type="OrthoDB" id="9876299at2759"/>
<dbReference type="GO" id="GO:0016616">
    <property type="term" value="F:oxidoreductase activity, acting on the CH-OH group of donors, NAD or NADP as acceptor"/>
    <property type="evidence" value="ECO:0007669"/>
    <property type="project" value="TreeGrafter"/>
</dbReference>
<reference evidence="2 3" key="1">
    <citation type="submission" date="2020-12" db="EMBL/GenBank/DDBJ databases">
        <title>Metabolic potential, ecology and presence of endohyphal bacteria is reflected in genomic diversity of Mucoromycotina.</title>
        <authorList>
            <person name="Muszewska A."/>
            <person name="Okrasinska A."/>
            <person name="Steczkiewicz K."/>
            <person name="Drgas O."/>
            <person name="Orlowska M."/>
            <person name="Perlinska-Lenart U."/>
            <person name="Aleksandrzak-Piekarczyk T."/>
            <person name="Szatraj K."/>
            <person name="Zielenkiewicz U."/>
            <person name="Pilsyk S."/>
            <person name="Malc E."/>
            <person name="Mieczkowski P."/>
            <person name="Kruszewska J.S."/>
            <person name="Biernat P."/>
            <person name="Pawlowska J."/>
        </authorList>
    </citation>
    <scope>NUCLEOTIDE SEQUENCE [LARGE SCALE GENOMIC DNA]</scope>
    <source>
        <strain evidence="2 3">CBS 142.35</strain>
    </source>
</reference>
<protein>
    <submittedName>
        <fullName evidence="2">Uncharacterized protein</fullName>
    </submittedName>
</protein>
<dbReference type="EMBL" id="JAEPRB010000001">
    <property type="protein sequence ID" value="KAG2228349.1"/>
    <property type="molecule type" value="Genomic_DNA"/>
</dbReference>
<dbReference type="AlphaFoldDB" id="A0A8H7SF77"/>
<dbReference type="PANTHER" id="PTHR45458">
    <property type="entry name" value="SHORT-CHAIN DEHYDROGENASE/REDUCTASE SDR"/>
    <property type="match status" value="1"/>
</dbReference>
<gene>
    <name evidence="2" type="ORF">INT45_011141</name>
</gene>
<comment type="caution">
    <text evidence="2">The sequence shown here is derived from an EMBL/GenBank/DDBJ whole genome shotgun (WGS) entry which is preliminary data.</text>
</comment>
<evidence type="ECO:0000313" key="2">
    <source>
        <dbReference type="EMBL" id="KAG2228349.1"/>
    </source>
</evidence>
<dbReference type="Proteomes" id="UP000646827">
    <property type="component" value="Unassembled WGS sequence"/>
</dbReference>
<dbReference type="PRINTS" id="PR00080">
    <property type="entry name" value="SDRFAMILY"/>
</dbReference>
<dbReference type="InterPro" id="IPR002347">
    <property type="entry name" value="SDR_fam"/>
</dbReference>
<evidence type="ECO:0000256" key="1">
    <source>
        <dbReference type="RuleBase" id="RU000363"/>
    </source>
</evidence>
<sequence length="234" mass="25103">MPLTYVITGASRGLGAEFVRQLSSQGNIVIACARNPDASKELLDLVNNKTVYAVTLDTVDPESVQSAAAQIQQLAPEGIDILINNAGIAGSLGANITNTDADEYRSLFNTNVVGTSNVTQSLLPLLRKGNTRRIINITSLLGSLTFTTPTPFLPSYRVTKAAENMLGKLFADELADEDFTVLNVHPGYVQTDMGGKNADITTEVSIRGMISVIENSTKESNGKFLDYEGNTVSW</sequence>
<dbReference type="PRINTS" id="PR00081">
    <property type="entry name" value="GDHRDH"/>
</dbReference>
<dbReference type="Gene3D" id="3.40.50.720">
    <property type="entry name" value="NAD(P)-binding Rossmann-like Domain"/>
    <property type="match status" value="1"/>
</dbReference>
<evidence type="ECO:0000313" key="3">
    <source>
        <dbReference type="Proteomes" id="UP000646827"/>
    </source>
</evidence>
<comment type="similarity">
    <text evidence="1">Belongs to the short-chain dehydrogenases/reductases (SDR) family.</text>
</comment>
<dbReference type="Pfam" id="PF00106">
    <property type="entry name" value="adh_short"/>
    <property type="match status" value="1"/>
</dbReference>